<sequence>MLLQFEEGLPLHKILQMHGKITYKFSKVILYQVVKIIKQIHKAGFIYRDLKASNLIVQKNGGIALIDFGYAKKIEKSRTKSFCGTTHAMAPEFFNQEIMAENGQGYDYSVDFYAIGILAFEILTGKPPFGYNCSEQDITNGINEDIVQCIEQEEARDFIYKLLKKDTSKRLGYKNGCDEILDHIYFDDIDKDVMEKIMETKQLLDIDEQFSIDFQFYEEDVDAFSLQKNVKDNEDDNRNLNELQLDENQKSQMDKLSSMFG</sequence>
<accession>A0A0V0QS34</accession>
<dbReference type="InterPro" id="IPR011009">
    <property type="entry name" value="Kinase-like_dom_sf"/>
</dbReference>
<dbReference type="OMA" id="HAMAPEF"/>
<dbReference type="AlphaFoldDB" id="A0A0V0QS34"/>
<keyword evidence="1" id="KW-0723">Serine/threonine-protein kinase</keyword>
<dbReference type="OrthoDB" id="310177at2759"/>
<dbReference type="SMART" id="SM00220">
    <property type="entry name" value="S_TKc"/>
    <property type="match status" value="1"/>
</dbReference>
<dbReference type="Gene3D" id="1.10.510.10">
    <property type="entry name" value="Transferase(Phosphotransferase) domain 1"/>
    <property type="match status" value="1"/>
</dbReference>
<dbReference type="PROSITE" id="PS00108">
    <property type="entry name" value="PROTEIN_KINASE_ST"/>
    <property type="match status" value="1"/>
</dbReference>
<feature type="domain" description="Protein kinase" evidence="7">
    <location>
        <begin position="1"/>
        <end position="186"/>
    </location>
</feature>
<dbReference type="InterPro" id="IPR000719">
    <property type="entry name" value="Prot_kinase_dom"/>
</dbReference>
<evidence type="ECO:0000313" key="8">
    <source>
        <dbReference type="EMBL" id="KRX05119.1"/>
    </source>
</evidence>
<keyword evidence="9" id="KW-1185">Reference proteome</keyword>
<evidence type="ECO:0000259" key="7">
    <source>
        <dbReference type="PROSITE" id="PS50011"/>
    </source>
</evidence>
<dbReference type="InParanoid" id="A0A0V0QS34"/>
<keyword evidence="3" id="KW-0547">Nucleotide-binding</keyword>
<dbReference type="PANTHER" id="PTHR24353">
    <property type="entry name" value="CYCLIC NUCLEOTIDE-DEPENDENT PROTEIN KINASE"/>
    <property type="match status" value="1"/>
</dbReference>
<comment type="caution">
    <text evidence="8">The sequence shown here is derived from an EMBL/GenBank/DDBJ whole genome shotgun (WGS) entry which is preliminary data.</text>
</comment>
<dbReference type="GO" id="GO:0005524">
    <property type="term" value="F:ATP binding"/>
    <property type="evidence" value="ECO:0007669"/>
    <property type="project" value="UniProtKB-KW"/>
</dbReference>
<dbReference type="PANTHER" id="PTHR24353:SF37">
    <property type="entry name" value="CAMP-DEPENDENT PROTEIN KINASE CATALYTIC SUBUNIT PRKX"/>
    <property type="match status" value="1"/>
</dbReference>
<evidence type="ECO:0000256" key="2">
    <source>
        <dbReference type="ARBA" id="ARBA00022679"/>
    </source>
</evidence>
<evidence type="ECO:0000256" key="5">
    <source>
        <dbReference type="ARBA" id="ARBA00022840"/>
    </source>
</evidence>
<dbReference type="Pfam" id="PF00069">
    <property type="entry name" value="Pkinase"/>
    <property type="match status" value="1"/>
</dbReference>
<protein>
    <submittedName>
        <fullName evidence="8">Protein kinase-like domain</fullName>
    </submittedName>
</protein>
<keyword evidence="4 8" id="KW-0418">Kinase</keyword>
<keyword evidence="5" id="KW-0067">ATP-binding</keyword>
<dbReference type="EMBL" id="LDAU01000110">
    <property type="protein sequence ID" value="KRX05119.1"/>
    <property type="molecule type" value="Genomic_DNA"/>
</dbReference>
<evidence type="ECO:0000313" key="9">
    <source>
        <dbReference type="Proteomes" id="UP000054937"/>
    </source>
</evidence>
<dbReference type="SUPFAM" id="SSF56112">
    <property type="entry name" value="Protein kinase-like (PK-like)"/>
    <property type="match status" value="1"/>
</dbReference>
<proteinExistence type="predicted"/>
<reference evidence="8 9" key="1">
    <citation type="journal article" date="2015" name="Sci. Rep.">
        <title>Genome of the facultative scuticociliatosis pathogen Pseudocohnilembus persalinus provides insight into its virulence through horizontal gene transfer.</title>
        <authorList>
            <person name="Xiong J."/>
            <person name="Wang G."/>
            <person name="Cheng J."/>
            <person name="Tian M."/>
            <person name="Pan X."/>
            <person name="Warren A."/>
            <person name="Jiang C."/>
            <person name="Yuan D."/>
            <person name="Miao W."/>
        </authorList>
    </citation>
    <scope>NUCLEOTIDE SEQUENCE [LARGE SCALE GENOMIC DNA]</scope>
    <source>
        <strain evidence="8">36N120E</strain>
    </source>
</reference>
<organism evidence="8 9">
    <name type="scientific">Pseudocohnilembus persalinus</name>
    <name type="common">Ciliate</name>
    <dbReference type="NCBI Taxonomy" id="266149"/>
    <lineage>
        <taxon>Eukaryota</taxon>
        <taxon>Sar</taxon>
        <taxon>Alveolata</taxon>
        <taxon>Ciliophora</taxon>
        <taxon>Intramacronucleata</taxon>
        <taxon>Oligohymenophorea</taxon>
        <taxon>Scuticociliatia</taxon>
        <taxon>Philasterida</taxon>
        <taxon>Pseudocohnilembidae</taxon>
        <taxon>Pseudocohnilembus</taxon>
    </lineage>
</organism>
<dbReference type="InterPro" id="IPR008271">
    <property type="entry name" value="Ser/Thr_kinase_AS"/>
</dbReference>
<evidence type="ECO:0000256" key="1">
    <source>
        <dbReference type="ARBA" id="ARBA00022527"/>
    </source>
</evidence>
<name>A0A0V0QS34_PSEPJ</name>
<keyword evidence="2" id="KW-0808">Transferase</keyword>
<evidence type="ECO:0000256" key="3">
    <source>
        <dbReference type="ARBA" id="ARBA00022741"/>
    </source>
</evidence>
<dbReference type="GO" id="GO:0004691">
    <property type="term" value="F:cAMP-dependent protein kinase activity"/>
    <property type="evidence" value="ECO:0007669"/>
    <property type="project" value="TreeGrafter"/>
</dbReference>
<dbReference type="PROSITE" id="PS50011">
    <property type="entry name" value="PROTEIN_KINASE_DOM"/>
    <property type="match status" value="1"/>
</dbReference>
<dbReference type="GO" id="GO:0005952">
    <property type="term" value="C:cAMP-dependent protein kinase complex"/>
    <property type="evidence" value="ECO:0007669"/>
    <property type="project" value="TreeGrafter"/>
</dbReference>
<gene>
    <name evidence="8" type="ORF">PPERSA_06753</name>
</gene>
<dbReference type="Proteomes" id="UP000054937">
    <property type="component" value="Unassembled WGS sequence"/>
</dbReference>
<feature type="region of interest" description="Disordered" evidence="6">
    <location>
        <begin position="232"/>
        <end position="261"/>
    </location>
</feature>
<evidence type="ECO:0000256" key="4">
    <source>
        <dbReference type="ARBA" id="ARBA00022777"/>
    </source>
</evidence>
<evidence type="ECO:0000256" key="6">
    <source>
        <dbReference type="SAM" id="MobiDB-lite"/>
    </source>
</evidence>